<feature type="transmembrane region" description="Helical" evidence="1">
    <location>
        <begin position="50"/>
        <end position="68"/>
    </location>
</feature>
<evidence type="ECO:0000313" key="2">
    <source>
        <dbReference type="EMBL" id="BBB01965.1"/>
    </source>
</evidence>
<keyword evidence="3" id="KW-1185">Reference proteome</keyword>
<accession>A0A7U3VSL9</accession>
<dbReference type="RefSeq" id="WP_202237829.1">
    <property type="nucleotide sequence ID" value="NZ_AP018365.1"/>
</dbReference>
<dbReference type="AlphaFoldDB" id="A0A7U3VSL9"/>
<evidence type="ECO:0000256" key="1">
    <source>
        <dbReference type="SAM" id="Phobius"/>
    </source>
</evidence>
<evidence type="ECO:0000313" key="3">
    <source>
        <dbReference type="Proteomes" id="UP000595703"/>
    </source>
</evidence>
<dbReference type="KEGG" id="arev:RVR_9616"/>
<reference evidence="2 3" key="1">
    <citation type="journal article" date="2010" name="J. Bacteriol.">
        <title>Biochemical characterization of a novel indole prenyltransferase from Streptomyces sp. SN-593.</title>
        <authorList>
            <person name="Takahashi S."/>
            <person name="Takagi H."/>
            <person name="Toyoda A."/>
            <person name="Uramoto M."/>
            <person name="Nogawa T."/>
            <person name="Ueki M."/>
            <person name="Sakaki Y."/>
            <person name="Osada H."/>
        </authorList>
    </citation>
    <scope>NUCLEOTIDE SEQUENCE [LARGE SCALE GENOMIC DNA]</scope>
    <source>
        <strain evidence="2 3">SN-593</strain>
    </source>
</reference>
<organism evidence="2 3">
    <name type="scientific">Actinacidiphila reveromycinica</name>
    <dbReference type="NCBI Taxonomy" id="659352"/>
    <lineage>
        <taxon>Bacteria</taxon>
        <taxon>Bacillati</taxon>
        <taxon>Actinomycetota</taxon>
        <taxon>Actinomycetes</taxon>
        <taxon>Kitasatosporales</taxon>
        <taxon>Streptomycetaceae</taxon>
        <taxon>Actinacidiphila</taxon>
    </lineage>
</organism>
<gene>
    <name evidence="2" type="ORF">RVR_9616</name>
</gene>
<reference evidence="2 3" key="3">
    <citation type="journal article" date="2011" name="Nat. Chem. Biol.">
        <title>Reveromycin A biosynthesis uses RevG and RevJ for stereospecific spiroacetal formation.</title>
        <authorList>
            <person name="Takahashi S."/>
            <person name="Toyoda A."/>
            <person name="Sekiyama Y."/>
            <person name="Takagi H."/>
            <person name="Nogawa T."/>
            <person name="Uramoto M."/>
            <person name="Suzuki R."/>
            <person name="Koshino H."/>
            <person name="Kumano T."/>
            <person name="Panthee S."/>
            <person name="Dairi T."/>
            <person name="Ishikawa J."/>
            <person name="Ikeda H."/>
            <person name="Sakaki Y."/>
            <person name="Osada H."/>
        </authorList>
    </citation>
    <scope>NUCLEOTIDE SEQUENCE [LARGE SCALE GENOMIC DNA]</scope>
    <source>
        <strain evidence="2 3">SN-593</strain>
    </source>
</reference>
<protein>
    <submittedName>
        <fullName evidence="2">Uncharacterized protein</fullName>
    </submittedName>
</protein>
<reference evidence="2 3" key="2">
    <citation type="journal article" date="2011" name="J. Antibiot.">
        <title>Furaquinocins I and J: novel polyketide isoprenoid hybrid compounds from Streptomyces reveromyceticus SN-593.</title>
        <authorList>
            <person name="Panthee S."/>
            <person name="Takahashi S."/>
            <person name="Takagi H."/>
            <person name="Nogawa T."/>
            <person name="Oowada E."/>
            <person name="Uramoto M."/>
            <person name="Osada H."/>
        </authorList>
    </citation>
    <scope>NUCLEOTIDE SEQUENCE [LARGE SCALE GENOMIC DNA]</scope>
    <source>
        <strain evidence="2 3">SN-593</strain>
    </source>
</reference>
<keyword evidence="1" id="KW-1133">Transmembrane helix</keyword>
<sequence length="236" mass="24182">MRREVVRDMAEMLSELRVADASGAEPVDPAVVEADLARGRRALTGRRRRLAGAGVVAVAAAATLAVTVPTGGRTASQAPSKARVTAAGPQASVSVELTSYRGAQPAGFEVRAVPRGWRVIASTPDAFLAVPPGTDTSGVAAHGAAAQGGFDRAIAVVLAGDARFPAGERPEKVEVAGRTGQLGATQDGKAVWLMWSDAAGHRLQVQVPDELRLTKQQIISFADGVTATGKETAGTG</sequence>
<proteinExistence type="predicted"/>
<keyword evidence="1" id="KW-0812">Transmembrane</keyword>
<dbReference type="Proteomes" id="UP000595703">
    <property type="component" value="Chromosome"/>
</dbReference>
<keyword evidence="1" id="KW-0472">Membrane</keyword>
<reference evidence="2 3" key="4">
    <citation type="journal article" date="2020" name="Sci. Rep.">
        <title>beta-carboline chemical signals induce reveromycin production through a LuxR family regulator in Streptomyces sp. SN-593.</title>
        <authorList>
            <person name="Panthee S."/>
            <person name="Kito N."/>
            <person name="Hayashi T."/>
            <person name="Shimizu T."/>
            <person name="Ishikawa J."/>
            <person name="Hamamoto H."/>
            <person name="Osada H."/>
            <person name="Takahashi S."/>
        </authorList>
    </citation>
    <scope>NUCLEOTIDE SEQUENCE [LARGE SCALE GENOMIC DNA]</scope>
    <source>
        <strain evidence="2 3">SN-593</strain>
    </source>
</reference>
<dbReference type="EMBL" id="AP018365">
    <property type="protein sequence ID" value="BBB01965.1"/>
    <property type="molecule type" value="Genomic_DNA"/>
</dbReference>
<name>A0A7U3VSL9_9ACTN</name>